<feature type="domain" description="AMP-dependent synthetase/ligase" evidence="6">
    <location>
        <begin position="24"/>
        <end position="425"/>
    </location>
</feature>
<keyword evidence="4" id="KW-0443">Lipid metabolism</keyword>
<evidence type="ECO:0000313" key="7">
    <source>
        <dbReference type="EMBL" id="MDN4615639.1"/>
    </source>
</evidence>
<evidence type="ECO:0000313" key="8">
    <source>
        <dbReference type="Proteomes" id="UP001174208"/>
    </source>
</evidence>
<dbReference type="CDD" id="cd05907">
    <property type="entry name" value="VL_LC_FACS_like"/>
    <property type="match status" value="1"/>
</dbReference>
<dbReference type="Gene3D" id="3.40.50.12780">
    <property type="entry name" value="N-terminal domain of ligase-like"/>
    <property type="match status" value="1"/>
</dbReference>
<keyword evidence="8" id="KW-1185">Reference proteome</keyword>
<dbReference type="EMBL" id="JAROCF010000001">
    <property type="protein sequence ID" value="MDN4615639.1"/>
    <property type="molecule type" value="Genomic_DNA"/>
</dbReference>
<dbReference type="InterPro" id="IPR042099">
    <property type="entry name" value="ANL_N_sf"/>
</dbReference>
<keyword evidence="2" id="KW-0436">Ligase</keyword>
<proteinExistence type="inferred from homology"/>
<dbReference type="InterPro" id="IPR020845">
    <property type="entry name" value="AMP-binding_CS"/>
</dbReference>
<dbReference type="RefSeq" id="WP_301208166.1">
    <property type="nucleotide sequence ID" value="NZ_JAROCF010000001.1"/>
</dbReference>
<dbReference type="InterPro" id="IPR000873">
    <property type="entry name" value="AMP-dep_synth/lig_dom"/>
</dbReference>
<reference evidence="7" key="1">
    <citation type="submission" date="2023-06" db="EMBL/GenBank/DDBJ databases">
        <title>MT1 and MT2 Draft Genomes of Novel Species.</title>
        <authorList>
            <person name="Venkateswaran K."/>
        </authorList>
    </citation>
    <scope>NUCLEOTIDE SEQUENCE</scope>
    <source>
        <strain evidence="7">F6_8S_P_1B</strain>
    </source>
</reference>
<gene>
    <name evidence="7" type="ORF">P5G50_14405</name>
</gene>
<keyword evidence="3" id="KW-0276">Fatty acid metabolism</keyword>
<evidence type="ECO:0000256" key="2">
    <source>
        <dbReference type="ARBA" id="ARBA00022598"/>
    </source>
</evidence>
<dbReference type="PROSITE" id="PS00455">
    <property type="entry name" value="AMP_BINDING"/>
    <property type="match status" value="1"/>
</dbReference>
<organism evidence="7 8">
    <name type="scientific">Leifsonia williamsii</name>
    <dbReference type="NCBI Taxonomy" id="3035919"/>
    <lineage>
        <taxon>Bacteria</taxon>
        <taxon>Bacillati</taxon>
        <taxon>Actinomycetota</taxon>
        <taxon>Actinomycetes</taxon>
        <taxon>Micrococcales</taxon>
        <taxon>Microbacteriaceae</taxon>
        <taxon>Leifsonia</taxon>
    </lineage>
</organism>
<evidence type="ECO:0000256" key="1">
    <source>
        <dbReference type="ARBA" id="ARBA00006432"/>
    </source>
</evidence>
<dbReference type="PANTHER" id="PTHR43272">
    <property type="entry name" value="LONG-CHAIN-FATTY-ACID--COA LIGASE"/>
    <property type="match status" value="1"/>
</dbReference>
<comment type="similarity">
    <text evidence="1">Belongs to the ATP-dependent AMP-binding enzyme family.</text>
</comment>
<protein>
    <recommendedName>
        <fullName evidence="5">Acyl-CoA synthetase</fullName>
    </recommendedName>
</protein>
<evidence type="ECO:0000256" key="3">
    <source>
        <dbReference type="ARBA" id="ARBA00022832"/>
    </source>
</evidence>
<evidence type="ECO:0000256" key="5">
    <source>
        <dbReference type="ARBA" id="ARBA00032875"/>
    </source>
</evidence>
<accession>A0ABT8KDW7</accession>
<dbReference type="SUPFAM" id="SSF56801">
    <property type="entry name" value="Acetyl-CoA synthetase-like"/>
    <property type="match status" value="1"/>
</dbReference>
<dbReference type="PANTHER" id="PTHR43272:SF32">
    <property type="entry name" value="AMP-DEPENDENT SYNTHETASE_LIGASE DOMAIN-CONTAINING PROTEIN"/>
    <property type="match status" value="1"/>
</dbReference>
<dbReference type="Pfam" id="PF23562">
    <property type="entry name" value="AMP-binding_C_3"/>
    <property type="match status" value="1"/>
</dbReference>
<dbReference type="Proteomes" id="UP001174208">
    <property type="component" value="Unassembled WGS sequence"/>
</dbReference>
<dbReference type="Pfam" id="PF00501">
    <property type="entry name" value="AMP-binding"/>
    <property type="match status" value="1"/>
</dbReference>
<evidence type="ECO:0000256" key="4">
    <source>
        <dbReference type="ARBA" id="ARBA00023098"/>
    </source>
</evidence>
<evidence type="ECO:0000259" key="6">
    <source>
        <dbReference type="Pfam" id="PF00501"/>
    </source>
</evidence>
<sequence length="609" mass="64905">MIQFETPAVVPADPEANATDLLVQRVAATPDAPLFALPDGAGWRDISAAEFHRQVVALAKGLVAAGIQPGDKIGLMCHTRYEWTLIDFATWFAGAVLVPVYETSSPAQIQWNMADSEAVAIILETAEMHARFDEVHPDLPLIGNVWQLHLGDLDKLVAAGAGIPDEEIERRRRIAKGSDLGTLIYTSGSTGRPKGCVLTHSNFVELSRNSAEALTELVNQPGGASTLLFITTAHVFARFIAVLSVTGGVKVGHQADTKQLLPALESFKPTFLLAVPRVFEKVYNSAEQKAEAGGKGKIFRAAAEVAVAHSKAVEAGSVPLGLKLKFALFDRLVFSKLRAAMGGRVRYAVSGSAPLGSHLGHFFHSLGIKVLEGYGLTETTAPATVNLPSKFKIGTVGPALPGVSIRLVDDGEIEVKGVDVFKEYWKNPEATAAAFDDGWFKTGDLGSFDADGFLTITGRKKEIIVTAGGKNVSPAALEDPIRSNPLVGQVIVVGDQKPFISALVTLDTEMLPTWLANNGEDKDMTLAEASVNPAVHAEIQRAIDVANAGVSRAESIRKFVVLATELTEASGHLTPKLSIKRNVILADFADVIDGIYSDNPTTQGFSLAH</sequence>
<comment type="caution">
    <text evidence="7">The sequence shown here is derived from an EMBL/GenBank/DDBJ whole genome shotgun (WGS) entry which is preliminary data.</text>
</comment>
<name>A0ABT8KDW7_9MICO</name>